<keyword evidence="2" id="KW-1185">Reference proteome</keyword>
<evidence type="ECO:0000313" key="2">
    <source>
        <dbReference type="Proteomes" id="UP001165275"/>
    </source>
</evidence>
<comment type="caution">
    <text evidence="1">The sequence shown here is derived from an EMBL/GenBank/DDBJ whole genome shotgun (WGS) entry which is preliminary data.</text>
</comment>
<reference evidence="1" key="1">
    <citation type="submission" date="2021-04" db="EMBL/GenBank/DDBJ databases">
        <title>Genome sequence of Serratia sp. arafor3.</title>
        <authorList>
            <person name="Besaury L."/>
        </authorList>
    </citation>
    <scope>NUCLEOTIDE SEQUENCE</scope>
    <source>
        <strain evidence="1">Arafor3</strain>
    </source>
</reference>
<organism evidence="1 2">
    <name type="scientific">Serratia silvae</name>
    <dbReference type="NCBI Taxonomy" id="2824122"/>
    <lineage>
        <taxon>Bacteria</taxon>
        <taxon>Pseudomonadati</taxon>
        <taxon>Pseudomonadota</taxon>
        <taxon>Gammaproteobacteria</taxon>
        <taxon>Enterobacterales</taxon>
        <taxon>Yersiniaceae</taxon>
        <taxon>Serratia</taxon>
    </lineage>
</organism>
<accession>A0ABT0KB34</accession>
<dbReference type="Proteomes" id="UP001165275">
    <property type="component" value="Unassembled WGS sequence"/>
</dbReference>
<gene>
    <name evidence="1" type="ORF">KAJ71_09005</name>
</gene>
<proteinExistence type="predicted"/>
<evidence type="ECO:0000313" key="1">
    <source>
        <dbReference type="EMBL" id="MCL1029161.1"/>
    </source>
</evidence>
<name>A0ABT0KB34_9GAMM</name>
<dbReference type="EMBL" id="JAGQDC010000005">
    <property type="protein sequence ID" value="MCL1029161.1"/>
    <property type="molecule type" value="Genomic_DNA"/>
</dbReference>
<protein>
    <submittedName>
        <fullName evidence="1">Type VI secretion system-associated protein</fullName>
    </submittedName>
</protein>
<sequence length="322" mass="35527">MKYWISGIIALMVIPAVHAENYRLVHSPTLKLEVFIDDVTSSKPESWCASSIPLRITSAQSKDANILNDFLPRVGQLLAKQCPKVAQLPWILTDKQGTKIASGNAVKNQHWQPVAQRPEVTNLPATTIPPAVAVTSPLAAKEMATSFVLPKGCQFRTYWNNNVSNSALFIPSTDALNCDSNGFLNGQGAITIQQESTNQTHNVVFYQGYPLLNIDTGNHPLTVVSVNAQRLILAALDSFLVLPYNPQLHAWAFQGEVIIEMARQQATTQAEINQKVTRVHHTWQPLFTRQGMPLTFRLVETLAVDRVDPASGSYLSVNGITY</sequence>